<dbReference type="SUPFAM" id="SSF55961">
    <property type="entry name" value="Bet v1-like"/>
    <property type="match status" value="1"/>
</dbReference>
<name>A0A2Z6B216_9BACT</name>
<dbReference type="InterPro" id="IPR051207">
    <property type="entry name" value="ComplexI_NDUFA9_subunit"/>
</dbReference>
<dbReference type="Gene3D" id="3.40.50.720">
    <property type="entry name" value="NAD(P)-binding Rossmann-like Domain"/>
    <property type="match status" value="1"/>
</dbReference>
<evidence type="ECO:0000313" key="4">
    <source>
        <dbReference type="Proteomes" id="UP000269883"/>
    </source>
</evidence>
<dbReference type="Pfam" id="PF05368">
    <property type="entry name" value="NmrA"/>
    <property type="match status" value="1"/>
</dbReference>
<dbReference type="SUPFAM" id="SSF51735">
    <property type="entry name" value="NAD(P)-binding Rossmann-fold domains"/>
    <property type="match status" value="1"/>
</dbReference>
<gene>
    <name evidence="3" type="ORF">DFE_2720</name>
</gene>
<feature type="region of interest" description="Disordered" evidence="1">
    <location>
        <begin position="1"/>
        <end position="26"/>
    </location>
</feature>
<dbReference type="GO" id="GO:0044877">
    <property type="term" value="F:protein-containing complex binding"/>
    <property type="evidence" value="ECO:0007669"/>
    <property type="project" value="TreeGrafter"/>
</dbReference>
<dbReference type="RefSeq" id="WP_126380406.1">
    <property type="nucleotide sequence ID" value="NZ_AP017378.1"/>
</dbReference>
<dbReference type="CDD" id="cd05245">
    <property type="entry name" value="SDR_a2"/>
    <property type="match status" value="1"/>
</dbReference>
<evidence type="ECO:0000313" key="3">
    <source>
        <dbReference type="EMBL" id="BBD09446.1"/>
    </source>
</evidence>
<keyword evidence="4" id="KW-1185">Reference proteome</keyword>
<dbReference type="InterPro" id="IPR021295">
    <property type="entry name" value="DUF2867"/>
</dbReference>
<evidence type="ECO:0000259" key="2">
    <source>
        <dbReference type="Pfam" id="PF05368"/>
    </source>
</evidence>
<evidence type="ECO:0000256" key="1">
    <source>
        <dbReference type="SAM" id="MobiDB-lite"/>
    </source>
</evidence>
<accession>A0A2Z6B216</accession>
<organism evidence="3 4">
    <name type="scientific">Desulfovibrio ferrophilus</name>
    <dbReference type="NCBI Taxonomy" id="241368"/>
    <lineage>
        <taxon>Bacteria</taxon>
        <taxon>Pseudomonadati</taxon>
        <taxon>Thermodesulfobacteriota</taxon>
        <taxon>Desulfovibrionia</taxon>
        <taxon>Desulfovibrionales</taxon>
        <taxon>Desulfovibrionaceae</taxon>
        <taxon>Desulfovibrio</taxon>
    </lineage>
</organism>
<feature type="domain" description="NmrA-like" evidence="2">
    <location>
        <begin position="32"/>
        <end position="145"/>
    </location>
</feature>
<dbReference type="AlphaFoldDB" id="A0A2Z6B216"/>
<dbReference type="PANTHER" id="PTHR12126">
    <property type="entry name" value="NADH-UBIQUINONE OXIDOREDUCTASE 39 KDA SUBUNIT-RELATED"/>
    <property type="match status" value="1"/>
</dbReference>
<feature type="compositionally biased region" description="Polar residues" evidence="1">
    <location>
        <begin position="1"/>
        <end position="11"/>
    </location>
</feature>
<dbReference type="InterPro" id="IPR036291">
    <property type="entry name" value="NAD(P)-bd_dom_sf"/>
</dbReference>
<dbReference type="Pfam" id="PF11066">
    <property type="entry name" value="DUF2867"/>
    <property type="match status" value="1"/>
</dbReference>
<dbReference type="PANTHER" id="PTHR12126:SF11">
    <property type="entry name" value="NADH DEHYDROGENASE [UBIQUINONE] 1 ALPHA SUBCOMPLEX SUBUNIT 9, MITOCHONDRIAL"/>
    <property type="match status" value="1"/>
</dbReference>
<dbReference type="InterPro" id="IPR008030">
    <property type="entry name" value="NmrA-like"/>
</dbReference>
<protein>
    <submittedName>
        <fullName evidence="3">NAD-dependent epimerase/dehydratase</fullName>
    </submittedName>
</protein>
<dbReference type="EMBL" id="AP017378">
    <property type="protein sequence ID" value="BBD09446.1"/>
    <property type="molecule type" value="Genomic_DNA"/>
</dbReference>
<dbReference type="Proteomes" id="UP000269883">
    <property type="component" value="Chromosome"/>
</dbReference>
<dbReference type="OrthoDB" id="9774199at2"/>
<proteinExistence type="predicted"/>
<dbReference type="KEGG" id="dfl:DFE_2720"/>
<feature type="compositionally biased region" description="Basic and acidic residues" evidence="1">
    <location>
        <begin position="12"/>
        <end position="24"/>
    </location>
</feature>
<sequence length="541" mass="59471">MSDSVSTTRSDAQAHTRVDPDREVQSGPACEKGLVAVLGATGYVGGRLVPTLLEKGWNVRAVGRSATKLHCRSWGHHENLEITKADVMDKASLVAALKGCKSAYYLIHSMVSKNSDYAEQDRQAASNMVEAATEAGVERIIYLGGITPKDPNLSEHLRSRAEVADILHDGPVPVTVLRAAVILGSGSASFELLRYLVDRLPVMLTPKWVRTESQPISIRDVLGYLAGCLDHPATIGQDYDIGGPFIETYEKLFQMYAEEAGLRKRLIIPVPILTPWLSSHWLGLVSPIPVSLAKPLIMGLRNRAVCRDYRIREIMPRELVDCRTAIRRALEKVEQHVVDTSWSDAGALTPPEWAVQGDASYAGGTVLSDSYRVRLEGCPEELWDRVSSIGGDTGWYYGNRLWKLRGWLDSIVGGVGLRRGRRDPKTIAVGDALDFWRVLDVEPPDRLLLLAEMKLPGEALLEFALAQLGTGHTELTVTAKFLPRGVAGLLYWWAVYPLHGLVFRGMIANIASKTHCTILEGPKPVPPQAVKCRLEPPENGS</sequence>
<reference evidence="3 4" key="1">
    <citation type="journal article" date="2018" name="Sci. Adv.">
        <title>Multi-heme cytochromes provide a pathway for survival in energy-limited environments.</title>
        <authorList>
            <person name="Deng X."/>
            <person name="Dohmae N."/>
            <person name="Nealson K.H."/>
            <person name="Hashimoto K."/>
            <person name="Okamoto A."/>
        </authorList>
    </citation>
    <scope>NUCLEOTIDE SEQUENCE [LARGE SCALE GENOMIC DNA]</scope>
    <source>
        <strain evidence="3 4">IS5</strain>
    </source>
</reference>